<dbReference type="EMBL" id="AZBU02000012">
    <property type="protein sequence ID" value="TKR59905.1"/>
    <property type="molecule type" value="Genomic_DNA"/>
</dbReference>
<evidence type="ECO:0000313" key="4">
    <source>
        <dbReference type="Proteomes" id="UP000298663"/>
    </source>
</evidence>
<keyword evidence="1" id="KW-1133">Transmembrane helix</keyword>
<organism evidence="3 4">
    <name type="scientific">Steinernema carpocapsae</name>
    <name type="common">Entomopathogenic nematode</name>
    <dbReference type="NCBI Taxonomy" id="34508"/>
    <lineage>
        <taxon>Eukaryota</taxon>
        <taxon>Metazoa</taxon>
        <taxon>Ecdysozoa</taxon>
        <taxon>Nematoda</taxon>
        <taxon>Chromadorea</taxon>
        <taxon>Rhabditida</taxon>
        <taxon>Tylenchina</taxon>
        <taxon>Panagrolaimomorpha</taxon>
        <taxon>Strongyloidoidea</taxon>
        <taxon>Steinernematidae</taxon>
        <taxon>Steinernema</taxon>
    </lineage>
</organism>
<dbReference type="EMBL" id="AZBU02000012">
    <property type="protein sequence ID" value="TKR59890.1"/>
    <property type="molecule type" value="Genomic_DNA"/>
</dbReference>
<evidence type="ECO:0000313" key="2">
    <source>
        <dbReference type="EMBL" id="TKR59890.1"/>
    </source>
</evidence>
<feature type="transmembrane region" description="Helical" evidence="1">
    <location>
        <begin position="14"/>
        <end position="32"/>
    </location>
</feature>
<evidence type="ECO:0000256" key="1">
    <source>
        <dbReference type="SAM" id="Phobius"/>
    </source>
</evidence>
<dbReference type="AlphaFoldDB" id="A0A4V5ZXJ5"/>
<feature type="transmembrane region" description="Helical" evidence="1">
    <location>
        <begin position="52"/>
        <end position="77"/>
    </location>
</feature>
<evidence type="ECO:0000313" key="3">
    <source>
        <dbReference type="EMBL" id="TKR59905.1"/>
    </source>
</evidence>
<feature type="transmembrane region" description="Helical" evidence="1">
    <location>
        <begin position="121"/>
        <end position="143"/>
    </location>
</feature>
<reference evidence="3 4" key="2">
    <citation type="journal article" date="2015" name="Genome Biol.">
        <title>Comparative genomics of Steinernema reveals deeply conserved gene regulatory networks.</title>
        <authorList>
            <person name="Dillman A.R."/>
            <person name="Macchietto M."/>
            <person name="Porter C.F."/>
            <person name="Rogers A."/>
            <person name="Williams B."/>
            <person name="Antoshechkin I."/>
            <person name="Lee M.M."/>
            <person name="Goodwin Z."/>
            <person name="Lu X."/>
            <person name="Lewis E.E."/>
            <person name="Goodrich-Blair H."/>
            <person name="Stock S.P."/>
            <person name="Adams B.J."/>
            <person name="Sternberg P.W."/>
            <person name="Mortazavi A."/>
        </authorList>
    </citation>
    <scope>NUCLEOTIDE SEQUENCE [LARGE SCALE GENOMIC DNA]</scope>
    <source>
        <strain evidence="3 4">ALL</strain>
    </source>
</reference>
<accession>A0A4V5ZXJ5</accession>
<sequence length="211" mass="23635">MCANAIVRAVEKKWLLFLISLLSFVSTIYLLADSGHIIFYEFCTKAGNIFPGIIACMNTVLGFAGFILNIFLFFAIYYDTDARRGHMFVLFYVIDEFCICVMSGLLSILSVIGLFQNVESVILSLPVFAPICLVSAISLIFFIPYHRKLKLFQDIYRLRNSPVPVVNQAPLESRVESTCPQSCCNPVVISVPPSIYDFGAPPQYEKVFGVN</sequence>
<keyword evidence="4" id="KW-1185">Reference proteome</keyword>
<protein>
    <submittedName>
        <fullName evidence="3">Uncharacterized protein</fullName>
    </submittedName>
</protein>
<proteinExistence type="predicted"/>
<dbReference type="Proteomes" id="UP000298663">
    <property type="component" value="Unassembled WGS sequence"/>
</dbReference>
<keyword evidence="1" id="KW-0472">Membrane</keyword>
<reference evidence="3" key="3">
    <citation type="journal article" date="2019" name="G3 (Bethesda)">
        <title>Hybrid Assembly of the Genome of the Entomopathogenic Nematode Steinernema carpocapsae Identifies the X-Chromosome.</title>
        <authorList>
            <person name="Serra L."/>
            <person name="Macchietto M."/>
            <person name="Macias-Munoz A."/>
            <person name="McGill C.J."/>
            <person name="Rodriguez I.M."/>
            <person name="Rodriguez B."/>
            <person name="Murad R."/>
            <person name="Mortazavi A."/>
        </authorList>
    </citation>
    <scope>NUCLEOTIDE SEQUENCE</scope>
    <source>
        <strain evidence="3">ALL</strain>
    </source>
</reference>
<reference evidence="3" key="1">
    <citation type="submission" date="2013-11" db="EMBL/GenBank/DDBJ databases">
        <authorList>
            <person name="Sternberg P."/>
            <person name="Dillman A."/>
            <person name="Macchietto M."/>
        </authorList>
    </citation>
    <scope>NUCLEOTIDE SEQUENCE</scope>
    <source>
        <strain evidence="3">ALL</strain>
    </source>
</reference>
<gene>
    <name evidence="2" type="ORF">L596_029498</name>
    <name evidence="3" type="ORF">L596_029512</name>
</gene>
<name>A0A4V5ZXJ5_STECR</name>
<comment type="caution">
    <text evidence="3">The sequence shown here is derived from an EMBL/GenBank/DDBJ whole genome shotgun (WGS) entry which is preliminary data.</text>
</comment>
<feature type="transmembrane region" description="Helical" evidence="1">
    <location>
        <begin position="89"/>
        <end position="115"/>
    </location>
</feature>
<keyword evidence="1" id="KW-0812">Transmembrane</keyword>